<gene>
    <name evidence="8" type="ORF">Hs20B_15760</name>
</gene>
<evidence type="ECO:0000256" key="4">
    <source>
        <dbReference type="ARBA" id="ARBA00023235"/>
    </source>
</evidence>
<protein>
    <recommendedName>
        <fullName evidence="6">Peptidyl-prolyl cis-trans isomerase</fullName>
        <ecNumber evidence="6">5.2.1.8</ecNumber>
    </recommendedName>
</protein>
<dbReference type="RefSeq" id="WP_172357387.1">
    <property type="nucleotide sequence ID" value="NZ_BLLH01000010.1"/>
</dbReference>
<proteinExistence type="inferred from homology"/>
<comment type="caution">
    <text evidence="8">The sequence shown here is derived from an EMBL/GenBank/DDBJ whole genome shotgun (WGS) entry which is preliminary data.</text>
</comment>
<sequence length="180" mass="18563">MENKNNNTLITIIVLVVTLATAGLVVLANQPKKAVTATTATTATATTASSSAAAPKYVVTTDLAKPEKFDAAKVTELKVETLKEGTGAVVKKTDTISANYNGWNASGTLFESTKQEGGKATPVEFALSSVIPGWTEGLTGKKVGGIYKLTIPTSKAYGSSAPSEEVSGPLVFVVEIVAVK</sequence>
<evidence type="ECO:0000259" key="7">
    <source>
        <dbReference type="PROSITE" id="PS50059"/>
    </source>
</evidence>
<accession>A0A6A0B9R1</accession>
<reference evidence="8 9" key="1">
    <citation type="submission" date="2020-02" db="EMBL/GenBank/DDBJ databases">
        <title>Draft genome sequence of Lactococcus sp. Hs20B0-1.</title>
        <authorList>
            <person name="Noda S."/>
            <person name="Yuki M."/>
            <person name="Ohkuma M."/>
        </authorList>
    </citation>
    <scope>NUCLEOTIDE SEQUENCE [LARGE SCALE GENOMIC DNA]</scope>
    <source>
        <strain evidence="8 9">Hs20B0-1</strain>
    </source>
</reference>
<evidence type="ECO:0000256" key="6">
    <source>
        <dbReference type="RuleBase" id="RU003915"/>
    </source>
</evidence>
<organism evidence="8 9">
    <name type="scientific">Pseudolactococcus insecticola</name>
    <dbReference type="NCBI Taxonomy" id="2709158"/>
    <lineage>
        <taxon>Bacteria</taxon>
        <taxon>Bacillati</taxon>
        <taxon>Bacillota</taxon>
        <taxon>Bacilli</taxon>
        <taxon>Lactobacillales</taxon>
        <taxon>Streptococcaceae</taxon>
        <taxon>Pseudolactococcus</taxon>
    </lineage>
</organism>
<keyword evidence="3 5" id="KW-0697">Rotamase</keyword>
<comment type="catalytic activity">
    <reaction evidence="1 5 6">
        <text>[protein]-peptidylproline (omega=180) = [protein]-peptidylproline (omega=0)</text>
        <dbReference type="Rhea" id="RHEA:16237"/>
        <dbReference type="Rhea" id="RHEA-COMP:10747"/>
        <dbReference type="Rhea" id="RHEA-COMP:10748"/>
        <dbReference type="ChEBI" id="CHEBI:83833"/>
        <dbReference type="ChEBI" id="CHEBI:83834"/>
        <dbReference type="EC" id="5.2.1.8"/>
    </reaction>
</comment>
<dbReference type="EC" id="5.2.1.8" evidence="6"/>
<evidence type="ECO:0000313" key="8">
    <source>
        <dbReference type="EMBL" id="GFH41178.1"/>
    </source>
</evidence>
<feature type="domain" description="PPIase FKBP-type" evidence="7">
    <location>
        <begin position="93"/>
        <end position="180"/>
    </location>
</feature>
<evidence type="ECO:0000256" key="5">
    <source>
        <dbReference type="PROSITE-ProRule" id="PRU00277"/>
    </source>
</evidence>
<dbReference type="PANTHER" id="PTHR43811">
    <property type="entry name" value="FKBP-TYPE PEPTIDYL-PROLYL CIS-TRANS ISOMERASE FKPA"/>
    <property type="match status" value="1"/>
</dbReference>
<keyword evidence="9" id="KW-1185">Reference proteome</keyword>
<comment type="similarity">
    <text evidence="2 6">Belongs to the FKBP-type PPIase family.</text>
</comment>
<dbReference type="PROSITE" id="PS50059">
    <property type="entry name" value="FKBP_PPIASE"/>
    <property type="match status" value="1"/>
</dbReference>
<evidence type="ECO:0000313" key="9">
    <source>
        <dbReference type="Proteomes" id="UP000475928"/>
    </source>
</evidence>
<dbReference type="AlphaFoldDB" id="A0A6A0B9R1"/>
<evidence type="ECO:0000256" key="2">
    <source>
        <dbReference type="ARBA" id="ARBA00006577"/>
    </source>
</evidence>
<dbReference type="Pfam" id="PF00254">
    <property type="entry name" value="FKBP_C"/>
    <property type="match status" value="1"/>
</dbReference>
<dbReference type="InterPro" id="IPR001179">
    <property type="entry name" value="PPIase_FKBP_dom"/>
</dbReference>
<dbReference type="Gene3D" id="3.10.50.40">
    <property type="match status" value="1"/>
</dbReference>
<dbReference type="GO" id="GO:0003755">
    <property type="term" value="F:peptidyl-prolyl cis-trans isomerase activity"/>
    <property type="evidence" value="ECO:0007669"/>
    <property type="project" value="UniProtKB-UniRule"/>
</dbReference>
<dbReference type="InterPro" id="IPR046357">
    <property type="entry name" value="PPIase_dom_sf"/>
</dbReference>
<name>A0A6A0B9R1_9LACT</name>
<dbReference type="EMBL" id="BLLH01000010">
    <property type="protein sequence ID" value="GFH41178.1"/>
    <property type="molecule type" value="Genomic_DNA"/>
</dbReference>
<dbReference type="SUPFAM" id="SSF54534">
    <property type="entry name" value="FKBP-like"/>
    <property type="match status" value="1"/>
</dbReference>
<dbReference type="Proteomes" id="UP000475928">
    <property type="component" value="Unassembled WGS sequence"/>
</dbReference>
<keyword evidence="4 5" id="KW-0413">Isomerase</keyword>
<evidence type="ECO:0000256" key="1">
    <source>
        <dbReference type="ARBA" id="ARBA00000971"/>
    </source>
</evidence>
<dbReference type="PANTHER" id="PTHR43811:SF19">
    <property type="entry name" value="39 KDA FK506-BINDING NUCLEAR PROTEIN"/>
    <property type="match status" value="1"/>
</dbReference>
<evidence type="ECO:0000256" key="3">
    <source>
        <dbReference type="ARBA" id="ARBA00023110"/>
    </source>
</evidence>